<name>A0A367ELH7_9ACTN</name>
<evidence type="ECO:0000313" key="3">
    <source>
        <dbReference type="Proteomes" id="UP000253094"/>
    </source>
</evidence>
<protein>
    <recommendedName>
        <fullName evidence="1">DUF6927 domain-containing protein</fullName>
    </recommendedName>
</protein>
<gene>
    <name evidence="2" type="ORF">DQ384_39330</name>
</gene>
<evidence type="ECO:0000259" key="1">
    <source>
        <dbReference type="Pfam" id="PF21992"/>
    </source>
</evidence>
<feature type="domain" description="DUF6927" evidence="1">
    <location>
        <begin position="154"/>
        <end position="227"/>
    </location>
</feature>
<dbReference type="Pfam" id="PF21992">
    <property type="entry name" value="DUF6927"/>
    <property type="match status" value="1"/>
</dbReference>
<proteinExistence type="predicted"/>
<accession>A0A367ELH7</accession>
<reference evidence="2 3" key="1">
    <citation type="submission" date="2018-06" db="EMBL/GenBank/DDBJ databases">
        <title>Sphaerisporangium craniellae sp. nov., isolated from a marine sponge in the South China Sea.</title>
        <authorList>
            <person name="Li L."/>
        </authorList>
    </citation>
    <scope>NUCLEOTIDE SEQUENCE [LARGE SCALE GENOMIC DNA]</scope>
    <source>
        <strain evidence="2 3">CCTCC AA 208026</strain>
    </source>
</reference>
<dbReference type="EMBL" id="QOIL01000038">
    <property type="protein sequence ID" value="RCG18247.1"/>
    <property type="molecule type" value="Genomic_DNA"/>
</dbReference>
<dbReference type="AlphaFoldDB" id="A0A367ELH7"/>
<evidence type="ECO:0000313" key="2">
    <source>
        <dbReference type="EMBL" id="RCG18247.1"/>
    </source>
</evidence>
<keyword evidence="3" id="KW-1185">Reference proteome</keyword>
<dbReference type="InterPro" id="IPR053845">
    <property type="entry name" value="DUF6927"/>
</dbReference>
<sequence length="241" mass="27734">MTDREFYEQEHPNTLTKEGEILDCATVRGVFYAAVRQKDSREVWALVVLMRRSGGYFNFTYKVLSDTSGPVEDRCPIRILDLLTPLSTCSHDQEYCRLCNAEITPADGQWLSHARPAQRPEVAGPRCYSGYPYGANAPDGGAPFHEPGGTATCSTCWARDWRDRCRANAERETQARTRARTVRPGTCLRFTRPMQFSNGEERDTFTFETRSTFRSPDSDRRYRIPRWRTDYDYEIVNPTQS</sequence>
<dbReference type="Proteomes" id="UP000253094">
    <property type="component" value="Unassembled WGS sequence"/>
</dbReference>
<comment type="caution">
    <text evidence="2">The sequence shown here is derived from an EMBL/GenBank/DDBJ whole genome shotgun (WGS) entry which is preliminary data.</text>
</comment>
<organism evidence="2 3">
    <name type="scientific">Sphaerisporangium album</name>
    <dbReference type="NCBI Taxonomy" id="509200"/>
    <lineage>
        <taxon>Bacteria</taxon>
        <taxon>Bacillati</taxon>
        <taxon>Actinomycetota</taxon>
        <taxon>Actinomycetes</taxon>
        <taxon>Streptosporangiales</taxon>
        <taxon>Streptosporangiaceae</taxon>
        <taxon>Sphaerisporangium</taxon>
    </lineage>
</organism>